<keyword evidence="2" id="KW-0680">Restriction system</keyword>
<evidence type="ECO:0000256" key="3">
    <source>
        <dbReference type="ARBA" id="ARBA00023125"/>
    </source>
</evidence>
<keyword evidence="6" id="KW-1185">Reference proteome</keyword>
<comment type="caution">
    <text evidence="5">The sequence shown here is derived from an EMBL/GenBank/DDBJ whole genome shotgun (WGS) entry which is preliminary data.</text>
</comment>
<dbReference type="Gene3D" id="3.90.220.20">
    <property type="entry name" value="DNA methylase specificity domains"/>
    <property type="match status" value="2"/>
</dbReference>
<dbReference type="GO" id="GO:0004519">
    <property type="term" value="F:endonuclease activity"/>
    <property type="evidence" value="ECO:0007669"/>
    <property type="project" value="UniProtKB-KW"/>
</dbReference>
<keyword evidence="3" id="KW-0238">DNA-binding</keyword>
<feature type="domain" description="Type I restriction modification DNA specificity" evidence="4">
    <location>
        <begin position="17"/>
        <end position="100"/>
    </location>
</feature>
<accession>A0ABR7K0Q1</accession>
<dbReference type="CDD" id="cd17256">
    <property type="entry name" value="RMtype1_S_EcoJA65PI-TRD1-CR1_like"/>
    <property type="match status" value="1"/>
</dbReference>
<evidence type="ECO:0000256" key="2">
    <source>
        <dbReference type="ARBA" id="ARBA00022747"/>
    </source>
</evidence>
<feature type="domain" description="Type I restriction modification DNA specificity" evidence="4">
    <location>
        <begin position="138"/>
        <end position="307"/>
    </location>
</feature>
<dbReference type="Proteomes" id="UP000611796">
    <property type="component" value="Unassembled WGS sequence"/>
</dbReference>
<dbReference type="InterPro" id="IPR052021">
    <property type="entry name" value="Type-I_RS_S_subunit"/>
</dbReference>
<sequence length="324" mass="36935">MIGTVGNPVLVDTNIKFAIKNVALFKLSNNDLVDGKYFYYLLKSSYVIRQLERYKRGGTQSFVSLKNLRELKVPVPSLEKQEEIANILDKAQELIDKRKYQVESLDELVKSRFIEIFGDPVLNSKGWQKLLCRDITLKIGSGATPKGGNSSYKEEGISLIRSMNVHNNKFIDKDLAFIDDEQAEKLKNVTIEENDVLLNITGASVARCCIVPNEYIPARVNQHVAIIRCKNEKILPNFLSYQLTNISYQRLLWDIATSGGATREAITKQQIEKLELIIPPIEIQKEFTAFIHQVDKLKFKMESSLKELENNFNSLMQKAFNGEL</sequence>
<dbReference type="InterPro" id="IPR000055">
    <property type="entry name" value="Restrct_endonuc_typeI_TRD"/>
</dbReference>
<evidence type="ECO:0000256" key="1">
    <source>
        <dbReference type="ARBA" id="ARBA00010923"/>
    </source>
</evidence>
<dbReference type="InterPro" id="IPR044946">
    <property type="entry name" value="Restrct_endonuc_typeI_TRD_sf"/>
</dbReference>
<dbReference type="PANTHER" id="PTHR30408:SF12">
    <property type="entry name" value="TYPE I RESTRICTION ENZYME MJAVIII SPECIFICITY SUBUNIT"/>
    <property type="match status" value="1"/>
</dbReference>
<organism evidence="5 6">
    <name type="scientific">Paeniclostridium hominis</name>
    <dbReference type="NCBI Taxonomy" id="2764329"/>
    <lineage>
        <taxon>Bacteria</taxon>
        <taxon>Bacillati</taxon>
        <taxon>Bacillota</taxon>
        <taxon>Clostridia</taxon>
        <taxon>Peptostreptococcales</taxon>
        <taxon>Peptostreptococcaceae</taxon>
        <taxon>Paeniclostridium</taxon>
    </lineage>
</organism>
<dbReference type="EMBL" id="JACRWD010000001">
    <property type="protein sequence ID" value="MBC6002667.1"/>
    <property type="molecule type" value="Genomic_DNA"/>
</dbReference>
<dbReference type="Pfam" id="PF01420">
    <property type="entry name" value="Methylase_S"/>
    <property type="match status" value="2"/>
</dbReference>
<proteinExistence type="inferred from homology"/>
<comment type="similarity">
    <text evidence="1">Belongs to the type-I restriction system S methylase family.</text>
</comment>
<dbReference type="SUPFAM" id="SSF116734">
    <property type="entry name" value="DNA methylase specificity domain"/>
    <property type="match status" value="2"/>
</dbReference>
<dbReference type="PANTHER" id="PTHR30408">
    <property type="entry name" value="TYPE-1 RESTRICTION ENZYME ECOKI SPECIFICITY PROTEIN"/>
    <property type="match status" value="1"/>
</dbReference>
<keyword evidence="5" id="KW-0255">Endonuclease</keyword>
<protein>
    <submittedName>
        <fullName evidence="5">Restriction endonuclease subunit S</fullName>
    </submittedName>
</protein>
<evidence type="ECO:0000259" key="4">
    <source>
        <dbReference type="Pfam" id="PF01420"/>
    </source>
</evidence>
<reference evidence="5 6" key="1">
    <citation type="submission" date="2020-08" db="EMBL/GenBank/DDBJ databases">
        <authorList>
            <person name="Liu C."/>
            <person name="Sun Q."/>
        </authorList>
    </citation>
    <scope>NUCLEOTIDE SEQUENCE [LARGE SCALE GENOMIC DNA]</scope>
    <source>
        <strain evidence="5 6">NSJ-45</strain>
    </source>
</reference>
<evidence type="ECO:0000313" key="5">
    <source>
        <dbReference type="EMBL" id="MBC6002667.1"/>
    </source>
</evidence>
<evidence type="ECO:0000313" key="6">
    <source>
        <dbReference type="Proteomes" id="UP000611796"/>
    </source>
</evidence>
<name>A0ABR7K0Q1_9FIRM</name>
<keyword evidence="5" id="KW-0540">Nuclease</keyword>
<keyword evidence="5" id="KW-0378">Hydrolase</keyword>
<gene>
    <name evidence="5" type="ORF">H8891_02545</name>
</gene>